<dbReference type="VEuPathDB" id="GiardiaDB:SS50377_20576"/>
<keyword evidence="3" id="KW-1185">Reference proteome</keyword>
<gene>
    <name evidence="1" type="ORF">SS50377_11684</name>
    <name evidence="2" type="ORF">SS50377_20576</name>
</gene>
<dbReference type="EMBL" id="AUWU02000001">
    <property type="protein sequence ID" value="KAH0577225.1"/>
    <property type="molecule type" value="Genomic_DNA"/>
</dbReference>
<name>V6LWU3_9EUKA</name>
<organism evidence="1">
    <name type="scientific">Spironucleus salmonicida</name>
    <dbReference type="NCBI Taxonomy" id="348837"/>
    <lineage>
        <taxon>Eukaryota</taxon>
        <taxon>Metamonada</taxon>
        <taxon>Diplomonadida</taxon>
        <taxon>Hexamitidae</taxon>
        <taxon>Hexamitinae</taxon>
        <taxon>Spironucleus</taxon>
    </lineage>
</organism>
<dbReference type="Proteomes" id="UP000018208">
    <property type="component" value="Unassembled WGS sequence"/>
</dbReference>
<protein>
    <submittedName>
        <fullName evidence="1">Uncharacterized protein</fullName>
    </submittedName>
</protein>
<dbReference type="EMBL" id="KI545999">
    <property type="protein sequence ID" value="EST48166.1"/>
    <property type="molecule type" value="Genomic_DNA"/>
</dbReference>
<dbReference type="AlphaFoldDB" id="V6LWU3"/>
<evidence type="ECO:0000313" key="1">
    <source>
        <dbReference type="EMBL" id="EST48166.1"/>
    </source>
</evidence>
<evidence type="ECO:0000313" key="2">
    <source>
        <dbReference type="EMBL" id="KAH0577225.1"/>
    </source>
</evidence>
<sequence>MNQPFLNLLKNSSFDNIEDDLNILQTPLQNYHNITSNDTEDEFIFSRLRPKDLQIESPPQKHQKLLTIEDLVFQRFQTLMSQDLNNLASRYQ</sequence>
<reference evidence="2" key="2">
    <citation type="submission" date="2020-12" db="EMBL/GenBank/DDBJ databases">
        <title>New Spironucleus salmonicida genome in near-complete chromosomes.</title>
        <authorList>
            <person name="Xu F."/>
            <person name="Kurt Z."/>
            <person name="Jimenez-Gonzalez A."/>
            <person name="Astvaldsson A."/>
            <person name="Andersson J.O."/>
            <person name="Svard S.G."/>
        </authorList>
    </citation>
    <scope>NUCLEOTIDE SEQUENCE</scope>
    <source>
        <strain evidence="2">ATCC 50377</strain>
    </source>
</reference>
<evidence type="ECO:0000313" key="3">
    <source>
        <dbReference type="Proteomes" id="UP000018208"/>
    </source>
</evidence>
<proteinExistence type="predicted"/>
<accession>V6LWU3</accession>
<reference evidence="1 2" key="1">
    <citation type="journal article" date="2014" name="PLoS Genet.">
        <title>The Genome of Spironucleus salmonicida Highlights a Fish Pathogen Adapted to Fluctuating Environments.</title>
        <authorList>
            <person name="Xu F."/>
            <person name="Jerlstrom-Hultqvist J."/>
            <person name="Einarsson E."/>
            <person name="Astvaldsson A."/>
            <person name="Svard S.G."/>
            <person name="Andersson J.O."/>
        </authorList>
    </citation>
    <scope>NUCLEOTIDE SEQUENCE</scope>
    <source>
        <strain evidence="2">ATCC 50377</strain>
    </source>
</reference>